<dbReference type="STRING" id="980561.A1359_11425"/>
<dbReference type="InterPro" id="IPR001789">
    <property type="entry name" value="Sig_transdc_resp-reg_receiver"/>
</dbReference>
<feature type="domain" description="Response regulatory" evidence="4">
    <location>
        <begin position="7"/>
        <end position="120"/>
    </location>
</feature>
<protein>
    <submittedName>
        <fullName evidence="5">Response regulator receiver protein</fullName>
    </submittedName>
</protein>
<keyword evidence="6" id="KW-1185">Reference proteome</keyword>
<evidence type="ECO:0000256" key="1">
    <source>
        <dbReference type="ARBA" id="ARBA00022553"/>
    </source>
</evidence>
<dbReference type="InterPro" id="IPR050595">
    <property type="entry name" value="Bact_response_regulator"/>
</dbReference>
<name>A0A177N8G5_9GAMM</name>
<dbReference type="PROSITE" id="PS50110">
    <property type="entry name" value="RESPONSE_REGULATORY"/>
    <property type="match status" value="1"/>
</dbReference>
<accession>A0A177N8G5</accession>
<dbReference type="SMART" id="SM00448">
    <property type="entry name" value="REC"/>
    <property type="match status" value="1"/>
</dbReference>
<evidence type="ECO:0000256" key="2">
    <source>
        <dbReference type="PROSITE-ProRule" id="PRU00169"/>
    </source>
</evidence>
<dbReference type="PANTHER" id="PTHR44591">
    <property type="entry name" value="STRESS RESPONSE REGULATOR PROTEIN 1"/>
    <property type="match status" value="1"/>
</dbReference>
<keyword evidence="1 2" id="KW-0597">Phosphoprotein</keyword>
<comment type="caution">
    <text evidence="5">The sequence shown here is derived from an EMBL/GenBank/DDBJ whole genome shotgun (WGS) entry which is preliminary data.</text>
</comment>
<feature type="modified residue" description="4-aspartylphosphate" evidence="2">
    <location>
        <position position="54"/>
    </location>
</feature>
<dbReference type="RefSeq" id="WP_066983546.1">
    <property type="nucleotide sequence ID" value="NZ_LUUI01000113.1"/>
</dbReference>
<dbReference type="PANTHER" id="PTHR44591:SF19">
    <property type="entry name" value="TWO-COMPONENT RESPONSE REGULATOR-RELATED"/>
    <property type="match status" value="1"/>
</dbReference>
<dbReference type="Proteomes" id="UP000078476">
    <property type="component" value="Unassembled WGS sequence"/>
</dbReference>
<feature type="coiled-coil region" evidence="3">
    <location>
        <begin position="122"/>
        <end position="156"/>
    </location>
</feature>
<gene>
    <name evidence="5" type="ORF">A1359_11425</name>
</gene>
<reference evidence="5 6" key="1">
    <citation type="submission" date="2016-03" db="EMBL/GenBank/DDBJ databases">
        <authorList>
            <person name="Ploux O."/>
        </authorList>
    </citation>
    <scope>NUCLEOTIDE SEQUENCE [LARGE SCALE GENOMIC DNA]</scope>
    <source>
        <strain evidence="5 6">R-45370</strain>
    </source>
</reference>
<dbReference type="Pfam" id="PF00072">
    <property type="entry name" value="Response_reg"/>
    <property type="match status" value="1"/>
</dbReference>
<dbReference type="InterPro" id="IPR011006">
    <property type="entry name" value="CheY-like_superfamily"/>
</dbReference>
<evidence type="ECO:0000256" key="3">
    <source>
        <dbReference type="SAM" id="Coils"/>
    </source>
</evidence>
<dbReference type="SUPFAM" id="SSF52172">
    <property type="entry name" value="CheY-like"/>
    <property type="match status" value="1"/>
</dbReference>
<dbReference type="CDD" id="cd17569">
    <property type="entry name" value="REC_HupR-like"/>
    <property type="match status" value="1"/>
</dbReference>
<keyword evidence="3" id="KW-0175">Coiled coil</keyword>
<proteinExistence type="predicted"/>
<dbReference type="AlphaFoldDB" id="A0A177N8G5"/>
<dbReference type="OrthoDB" id="9802066at2"/>
<evidence type="ECO:0000313" key="6">
    <source>
        <dbReference type="Proteomes" id="UP000078476"/>
    </source>
</evidence>
<dbReference type="GO" id="GO:0000160">
    <property type="term" value="P:phosphorelay signal transduction system"/>
    <property type="evidence" value="ECO:0007669"/>
    <property type="project" value="InterPro"/>
</dbReference>
<dbReference type="Gene3D" id="3.40.50.2300">
    <property type="match status" value="1"/>
</dbReference>
<sequence>MNPETAKILLVDDEANILKALARVLKHYSITTASCGPEALLLAAANEFDIVISDYKMPEMDGISFLEKFMTIQPNAIRMIVTGYADLDTAQNAINMLGVFRFINKPWNNLEILNAIEKGLELKRILQENKELADQVRQQQAQLNHQESILKALEAEEPGITKVNWAADGSIILDEAEYNDEL</sequence>
<organism evidence="5 6">
    <name type="scientific">Methylomonas lenta</name>
    <dbReference type="NCBI Taxonomy" id="980561"/>
    <lineage>
        <taxon>Bacteria</taxon>
        <taxon>Pseudomonadati</taxon>
        <taxon>Pseudomonadota</taxon>
        <taxon>Gammaproteobacteria</taxon>
        <taxon>Methylococcales</taxon>
        <taxon>Methylococcaceae</taxon>
        <taxon>Methylomonas</taxon>
    </lineage>
</organism>
<evidence type="ECO:0000313" key="5">
    <source>
        <dbReference type="EMBL" id="OAI14172.1"/>
    </source>
</evidence>
<dbReference type="EMBL" id="LUUI01000113">
    <property type="protein sequence ID" value="OAI14172.1"/>
    <property type="molecule type" value="Genomic_DNA"/>
</dbReference>
<evidence type="ECO:0000259" key="4">
    <source>
        <dbReference type="PROSITE" id="PS50110"/>
    </source>
</evidence>